<comment type="caution">
    <text evidence="2">The sequence shown here is derived from an EMBL/GenBank/DDBJ whole genome shotgun (WGS) entry which is preliminary data.</text>
</comment>
<dbReference type="EMBL" id="JANPWB010000002">
    <property type="protein sequence ID" value="KAJ1205521.1"/>
    <property type="molecule type" value="Genomic_DNA"/>
</dbReference>
<feature type="region of interest" description="Disordered" evidence="1">
    <location>
        <begin position="125"/>
        <end position="144"/>
    </location>
</feature>
<dbReference type="Proteomes" id="UP001066276">
    <property type="component" value="Chromosome 1_2"/>
</dbReference>
<evidence type="ECO:0000313" key="2">
    <source>
        <dbReference type="EMBL" id="KAJ1205521.1"/>
    </source>
</evidence>
<evidence type="ECO:0000256" key="1">
    <source>
        <dbReference type="SAM" id="MobiDB-lite"/>
    </source>
</evidence>
<gene>
    <name evidence="2" type="ORF">NDU88_000955</name>
</gene>
<keyword evidence="3" id="KW-1185">Reference proteome</keyword>
<organism evidence="2 3">
    <name type="scientific">Pleurodeles waltl</name>
    <name type="common">Iberian ribbed newt</name>
    <dbReference type="NCBI Taxonomy" id="8319"/>
    <lineage>
        <taxon>Eukaryota</taxon>
        <taxon>Metazoa</taxon>
        <taxon>Chordata</taxon>
        <taxon>Craniata</taxon>
        <taxon>Vertebrata</taxon>
        <taxon>Euteleostomi</taxon>
        <taxon>Amphibia</taxon>
        <taxon>Batrachia</taxon>
        <taxon>Caudata</taxon>
        <taxon>Salamandroidea</taxon>
        <taxon>Salamandridae</taxon>
        <taxon>Pleurodelinae</taxon>
        <taxon>Pleurodeles</taxon>
    </lineage>
</organism>
<feature type="non-terminal residue" evidence="2">
    <location>
        <position position="144"/>
    </location>
</feature>
<proteinExistence type="predicted"/>
<protein>
    <submittedName>
        <fullName evidence="2">Uncharacterized protein</fullName>
    </submittedName>
</protein>
<reference evidence="2" key="1">
    <citation type="journal article" date="2022" name="bioRxiv">
        <title>Sequencing and chromosome-scale assembly of the giantPleurodeles waltlgenome.</title>
        <authorList>
            <person name="Brown T."/>
            <person name="Elewa A."/>
            <person name="Iarovenko S."/>
            <person name="Subramanian E."/>
            <person name="Araus A.J."/>
            <person name="Petzold A."/>
            <person name="Susuki M."/>
            <person name="Suzuki K.-i.T."/>
            <person name="Hayashi T."/>
            <person name="Toyoda A."/>
            <person name="Oliveira C."/>
            <person name="Osipova E."/>
            <person name="Leigh N.D."/>
            <person name="Simon A."/>
            <person name="Yun M.H."/>
        </authorList>
    </citation>
    <scope>NUCLEOTIDE SEQUENCE</scope>
    <source>
        <strain evidence="2">20211129_DDA</strain>
        <tissue evidence="2">Liver</tissue>
    </source>
</reference>
<accession>A0AAV7VXR8</accession>
<dbReference type="AlphaFoldDB" id="A0AAV7VXR8"/>
<evidence type="ECO:0000313" key="3">
    <source>
        <dbReference type="Proteomes" id="UP001066276"/>
    </source>
</evidence>
<name>A0AAV7VXR8_PLEWA</name>
<sequence>MQQGGRDRLGPIAVIGLPRLPQRGLLCASAGAQHPTSARRHAPDVRGRSQINAYSAPQTPAAQAALCFSIRLHVPPVTTPGGEHLHLQQGGGDRLELIVLPYSNSMGRMQAIPGRRPIVDTSCTRQHQEEAGQSHPPLVLCKNT</sequence>